<dbReference type="GO" id="GO:0016491">
    <property type="term" value="F:oxidoreductase activity"/>
    <property type="evidence" value="ECO:0007669"/>
    <property type="project" value="UniProtKB-KW"/>
</dbReference>
<evidence type="ECO:0000256" key="2">
    <source>
        <dbReference type="ARBA" id="ARBA00023002"/>
    </source>
</evidence>
<dbReference type="OrthoDB" id="288590at2759"/>
<dbReference type="PANTHER" id="PTHR10209:SF881">
    <property type="entry name" value="FI07970P-RELATED"/>
    <property type="match status" value="1"/>
</dbReference>
<dbReference type="SUPFAM" id="SSF51197">
    <property type="entry name" value="Clavaminate synthase-like"/>
    <property type="match status" value="1"/>
</dbReference>
<dbReference type="Proteomes" id="UP000256328">
    <property type="component" value="Unassembled WGS sequence"/>
</dbReference>
<keyword evidence="1" id="KW-0479">Metal-binding</keyword>
<dbReference type="PANTHER" id="PTHR10209">
    <property type="entry name" value="OXIDOREDUCTASE, 2OG-FE II OXYGENASE FAMILY PROTEIN"/>
    <property type="match status" value="1"/>
</dbReference>
<evidence type="ECO:0000256" key="4">
    <source>
        <dbReference type="SAM" id="MobiDB-lite"/>
    </source>
</evidence>
<evidence type="ECO:0000256" key="1">
    <source>
        <dbReference type="ARBA" id="ARBA00022723"/>
    </source>
</evidence>
<accession>A0A3D8SZ93</accession>
<feature type="region of interest" description="Disordered" evidence="4">
    <location>
        <begin position="1"/>
        <end position="21"/>
    </location>
</feature>
<feature type="region of interest" description="Disordered" evidence="4">
    <location>
        <begin position="144"/>
        <end position="247"/>
    </location>
</feature>
<evidence type="ECO:0000259" key="5">
    <source>
        <dbReference type="Pfam" id="PF14226"/>
    </source>
</evidence>
<feature type="compositionally biased region" description="Basic and acidic residues" evidence="4">
    <location>
        <begin position="197"/>
        <end position="210"/>
    </location>
</feature>
<evidence type="ECO:0000256" key="3">
    <source>
        <dbReference type="ARBA" id="ARBA00023004"/>
    </source>
</evidence>
<reference evidence="6 7" key="1">
    <citation type="journal article" date="2018" name="IMA Fungus">
        <title>IMA Genome-F 9: Draft genome sequence of Annulohypoxylon stygium, Aspergillus mulundensis, Berkeleyomyces basicola (syn. Thielaviopsis basicola), Ceratocystis smalleyi, two Cercospora beticola strains, Coleophoma cylindrospora, Fusarium fracticaudum, Phialophora cf. hyalina, and Morchella septimelata.</title>
        <authorList>
            <person name="Wingfield B.D."/>
            <person name="Bills G.F."/>
            <person name="Dong Y."/>
            <person name="Huang W."/>
            <person name="Nel W.J."/>
            <person name="Swalarsk-Parry B.S."/>
            <person name="Vaghefi N."/>
            <person name="Wilken P.M."/>
            <person name="An Z."/>
            <person name="de Beer Z.W."/>
            <person name="De Vos L."/>
            <person name="Chen L."/>
            <person name="Duong T.A."/>
            <person name="Gao Y."/>
            <person name="Hammerbacher A."/>
            <person name="Kikkert J.R."/>
            <person name="Li Y."/>
            <person name="Li H."/>
            <person name="Li K."/>
            <person name="Li Q."/>
            <person name="Liu X."/>
            <person name="Ma X."/>
            <person name="Naidoo K."/>
            <person name="Pethybridge S.J."/>
            <person name="Sun J."/>
            <person name="Steenkamp E.T."/>
            <person name="van der Nest M.A."/>
            <person name="van Wyk S."/>
            <person name="Wingfield M.J."/>
            <person name="Xiong C."/>
            <person name="Yue Q."/>
            <person name="Zhang X."/>
        </authorList>
    </citation>
    <scope>NUCLEOTIDE SEQUENCE [LARGE SCALE GENOMIC DNA]</scope>
    <source>
        <strain evidence="6 7">BP5796</strain>
    </source>
</reference>
<dbReference type="InterPro" id="IPR027443">
    <property type="entry name" value="IPNS-like_sf"/>
</dbReference>
<comment type="caution">
    <text evidence="6">The sequence shown here is derived from an EMBL/GenBank/DDBJ whole genome shotgun (WGS) entry which is preliminary data.</text>
</comment>
<dbReference type="Gene3D" id="2.60.120.330">
    <property type="entry name" value="B-lactam Antibiotic, Isopenicillin N Synthase, Chain"/>
    <property type="match status" value="1"/>
</dbReference>
<keyword evidence="7" id="KW-1185">Reference proteome</keyword>
<feature type="domain" description="Non-haem dioxygenase N-terminal" evidence="5">
    <location>
        <begin position="41"/>
        <end position="140"/>
    </location>
</feature>
<evidence type="ECO:0000313" key="7">
    <source>
        <dbReference type="Proteomes" id="UP000256328"/>
    </source>
</evidence>
<evidence type="ECO:0000313" key="6">
    <source>
        <dbReference type="EMBL" id="RDW91569.1"/>
    </source>
</evidence>
<keyword evidence="2" id="KW-0560">Oxidoreductase</keyword>
<protein>
    <recommendedName>
        <fullName evidence="5">Non-haem dioxygenase N-terminal domain-containing protein</fullName>
    </recommendedName>
</protein>
<feature type="compositionally biased region" description="Low complexity" evidence="4">
    <location>
        <begin position="158"/>
        <end position="169"/>
    </location>
</feature>
<organism evidence="6 7">
    <name type="scientific">Coleophoma crateriformis</name>
    <dbReference type="NCBI Taxonomy" id="565419"/>
    <lineage>
        <taxon>Eukaryota</taxon>
        <taxon>Fungi</taxon>
        <taxon>Dikarya</taxon>
        <taxon>Ascomycota</taxon>
        <taxon>Pezizomycotina</taxon>
        <taxon>Leotiomycetes</taxon>
        <taxon>Helotiales</taxon>
        <taxon>Dermateaceae</taxon>
        <taxon>Coleophoma</taxon>
    </lineage>
</organism>
<sequence>MATLQTAPAPSPASTTEFTSFSGNKRTLTSNVARRATASEIPTISLQAPHGEILRALRDACTRVGFFYISDTGVPPEVIGEAFETARRFFAQPDDEKMRVFFKKSRILRGYEPPARVRTDESKLPDLNEAFNWGYERGLDPMVEETDDEKGEPHAHARAAADPALRGGARPIGGALRQAGADPRGDVPTDPLPAASRDAEHRPGTGDRGAHGHRVLHDPMPGPGPDGVGAADPERGGRVAAGTARGGDVRGQHRGYAGAVDERCVYQYGASRAERQWAGALLDSVLLWRGLCGGDPDAGDVSAARRDGEV</sequence>
<dbReference type="InterPro" id="IPR026992">
    <property type="entry name" value="DIOX_N"/>
</dbReference>
<dbReference type="AlphaFoldDB" id="A0A3D8SZ93"/>
<dbReference type="Pfam" id="PF14226">
    <property type="entry name" value="DIOX_N"/>
    <property type="match status" value="1"/>
</dbReference>
<name>A0A3D8SZ93_9HELO</name>
<keyword evidence="3" id="KW-0408">Iron</keyword>
<proteinExistence type="predicted"/>
<dbReference type="GO" id="GO:0046872">
    <property type="term" value="F:metal ion binding"/>
    <property type="evidence" value="ECO:0007669"/>
    <property type="project" value="UniProtKB-KW"/>
</dbReference>
<gene>
    <name evidence="6" type="ORF">BP5796_02734</name>
</gene>
<dbReference type="EMBL" id="PDLN01000003">
    <property type="protein sequence ID" value="RDW91569.1"/>
    <property type="molecule type" value="Genomic_DNA"/>
</dbReference>